<organism evidence="1 2">
    <name type="scientific">Fodinicola feengrottensis</name>
    <dbReference type="NCBI Taxonomy" id="435914"/>
    <lineage>
        <taxon>Bacteria</taxon>
        <taxon>Bacillati</taxon>
        <taxon>Actinomycetota</taxon>
        <taxon>Actinomycetes</taxon>
        <taxon>Mycobacteriales</taxon>
        <taxon>Fodinicola</taxon>
    </lineage>
</organism>
<dbReference type="EMBL" id="BAAANY010000009">
    <property type="protein sequence ID" value="GAA1679465.1"/>
    <property type="molecule type" value="Genomic_DNA"/>
</dbReference>
<proteinExistence type="predicted"/>
<gene>
    <name evidence="1" type="ORF">GCM10009765_30850</name>
</gene>
<sequence length="199" mass="21331">MSVPTPVIKDFDLLDAVVRDLAAIDDWSVFWHPVNSSFLGRDYAERVRTATGWTPHLPNSEMPNGTTSVEFQLPCGGCVDAEATVVSVKRPDPLWSLRIEAAGVTTDAVDAARSLAIAATNEYAHRIAALLGAPEIGPVAVSGNETEQPLDVDFPGAIAGWQRTNGIIRLVAGQYGPLFADEDAYFSIGLDVRPGDRRG</sequence>
<keyword evidence="2" id="KW-1185">Reference proteome</keyword>
<comment type="caution">
    <text evidence="1">The sequence shown here is derived from an EMBL/GenBank/DDBJ whole genome shotgun (WGS) entry which is preliminary data.</text>
</comment>
<evidence type="ECO:0000313" key="2">
    <source>
        <dbReference type="Proteomes" id="UP001500618"/>
    </source>
</evidence>
<name>A0ABN2H0U1_9ACTN</name>
<protein>
    <submittedName>
        <fullName evidence="1">Uncharacterized protein</fullName>
    </submittedName>
</protein>
<accession>A0ABN2H0U1</accession>
<reference evidence="1 2" key="1">
    <citation type="journal article" date="2019" name="Int. J. Syst. Evol. Microbiol.">
        <title>The Global Catalogue of Microorganisms (GCM) 10K type strain sequencing project: providing services to taxonomists for standard genome sequencing and annotation.</title>
        <authorList>
            <consortium name="The Broad Institute Genomics Platform"/>
            <consortium name="The Broad Institute Genome Sequencing Center for Infectious Disease"/>
            <person name="Wu L."/>
            <person name="Ma J."/>
        </authorList>
    </citation>
    <scope>NUCLEOTIDE SEQUENCE [LARGE SCALE GENOMIC DNA]</scope>
    <source>
        <strain evidence="1 2">JCM 14718</strain>
    </source>
</reference>
<dbReference type="Proteomes" id="UP001500618">
    <property type="component" value="Unassembled WGS sequence"/>
</dbReference>
<evidence type="ECO:0000313" key="1">
    <source>
        <dbReference type="EMBL" id="GAA1679465.1"/>
    </source>
</evidence>